<accession>A0A2D2W2J9</accession>
<reference evidence="1 2" key="2">
    <citation type="submission" date="2017-11" db="EMBL/GenBank/DDBJ databases">
        <title>Lysogenic conversion of Stenotrophomonas maltophilia by temperate phage DLP4.</title>
        <authorList>
            <person name="Dennis J."/>
            <person name="Stothard P."/>
        </authorList>
    </citation>
    <scope>NUCLEOTIDE SEQUENCE [LARGE SCALE GENOMIC DNA]</scope>
</reference>
<dbReference type="Proteomes" id="UP000241675">
    <property type="component" value="Segment"/>
</dbReference>
<gene>
    <name evidence="1" type="ORF">DLP05_007</name>
</gene>
<organism evidence="1 2">
    <name type="scientific">Stenotrophomonas phage vB_SmaS_DLP_5</name>
    <dbReference type="NCBI Taxonomy" id="2044561"/>
    <lineage>
        <taxon>Viruses</taxon>
        <taxon>Duplodnaviria</taxon>
        <taxon>Heunggongvirae</taxon>
        <taxon>Uroviricota</taxon>
        <taxon>Caudoviricetes</taxon>
        <taxon>Delepquintavirus</taxon>
        <taxon>Delepquintavirus DLP5</taxon>
    </lineage>
</organism>
<dbReference type="OrthoDB" id="16854at10239"/>
<evidence type="ECO:0000313" key="1">
    <source>
        <dbReference type="EMBL" id="ATS92299.1"/>
    </source>
</evidence>
<dbReference type="EMBL" id="MG189906">
    <property type="protein sequence ID" value="ATS92299.1"/>
    <property type="molecule type" value="Genomic_DNA"/>
</dbReference>
<keyword evidence="2" id="KW-1185">Reference proteome</keyword>
<name>A0A2D2W2J9_9CAUD</name>
<sequence>MRNQDLIKKADLALADLANGGLLLPEQNDRFIRTLIDQPTILSQVRTVAMNSPERKINKIGFGSRILRPAVSATPLTPSQRAAPDLGQITLTTKEVIAEVRIPYDVMEDNIERGNVGVDPQSGAGGLHQTIVDLMAERAALDLEELAIKGDTASADTYLALQNGYLKLSSANVVAAGGGFNKDTVKAGIRAMPDKYLRNRAAMKHFISIDNETELRDQYAARSTALGDANLTGNNPLFMFGSRVEGAPMMPSDSGLFTHPDNLIFGIQRNVMMEYDKDITSRVFIIVLTARVAFAIEEPNAVVKYTGIVG</sequence>
<protein>
    <submittedName>
        <fullName evidence="1">Major capsid protein</fullName>
    </submittedName>
</protein>
<evidence type="ECO:0000313" key="2">
    <source>
        <dbReference type="Proteomes" id="UP000241675"/>
    </source>
</evidence>
<reference evidence="2" key="1">
    <citation type="submission" date="2017-10" db="EMBL/GenBank/DDBJ databases">
        <authorList>
            <person name="Peters D.L."/>
        </authorList>
    </citation>
    <scope>NUCLEOTIDE SEQUENCE [LARGE SCALE GENOMIC DNA]</scope>
</reference>
<proteinExistence type="predicted"/>
<dbReference type="SUPFAM" id="SSF56563">
    <property type="entry name" value="Major capsid protein gp5"/>
    <property type="match status" value="1"/>
</dbReference>